<sequence>MRRSRFNNLHPKRCPTEYRLPYNQHSAWSEFFIVGRWKLEMRWSSRASARWYFWRRGTGAVKNLLLWLSLPFLYGTAVELRDRCYVSTFKRAMCNEQREKRRIILEESLSFWLEFVHSFPL</sequence>
<evidence type="ECO:0000313" key="1">
    <source>
        <dbReference type="EMBL" id="MBW96660.1"/>
    </source>
</evidence>
<dbReference type="EMBL" id="GGEC01016177">
    <property type="protein sequence ID" value="MBW96660.1"/>
    <property type="molecule type" value="Transcribed_RNA"/>
</dbReference>
<name>A0A2P2JTA5_RHIMU</name>
<protein>
    <submittedName>
        <fullName evidence="1">Golgi apparatus membrane protein TVP23</fullName>
    </submittedName>
</protein>
<proteinExistence type="predicted"/>
<organism evidence="1">
    <name type="scientific">Rhizophora mucronata</name>
    <name type="common">Asiatic mangrove</name>
    <dbReference type="NCBI Taxonomy" id="61149"/>
    <lineage>
        <taxon>Eukaryota</taxon>
        <taxon>Viridiplantae</taxon>
        <taxon>Streptophyta</taxon>
        <taxon>Embryophyta</taxon>
        <taxon>Tracheophyta</taxon>
        <taxon>Spermatophyta</taxon>
        <taxon>Magnoliopsida</taxon>
        <taxon>eudicotyledons</taxon>
        <taxon>Gunneridae</taxon>
        <taxon>Pentapetalae</taxon>
        <taxon>rosids</taxon>
        <taxon>fabids</taxon>
        <taxon>Malpighiales</taxon>
        <taxon>Rhizophoraceae</taxon>
        <taxon>Rhizophora</taxon>
    </lineage>
</organism>
<dbReference type="AlphaFoldDB" id="A0A2P2JTA5"/>
<accession>A0A2P2JTA5</accession>
<reference evidence="1" key="1">
    <citation type="submission" date="2018-02" db="EMBL/GenBank/DDBJ databases">
        <title>Rhizophora mucronata_Transcriptome.</title>
        <authorList>
            <person name="Meera S.P."/>
            <person name="Sreeshan A."/>
            <person name="Augustine A."/>
        </authorList>
    </citation>
    <scope>NUCLEOTIDE SEQUENCE</scope>
    <source>
        <tissue evidence="1">Leaf</tissue>
    </source>
</reference>